<accession>A0A0F8WFM4</accession>
<comment type="caution">
    <text evidence="1">The sequence shown here is derived from an EMBL/GenBank/DDBJ whole genome shotgun (WGS) entry which is preliminary data.</text>
</comment>
<name>A0A0F8WFM4_9ZZZZ</name>
<sequence length="49" mass="5952">MTKEKHAKSDLIKLITRDIKDCTHTIRITKSTDWRNYARDRWSKPPCRH</sequence>
<reference evidence="1" key="1">
    <citation type="journal article" date="2015" name="Nature">
        <title>Complex archaea that bridge the gap between prokaryotes and eukaryotes.</title>
        <authorList>
            <person name="Spang A."/>
            <person name="Saw J.H."/>
            <person name="Jorgensen S.L."/>
            <person name="Zaremba-Niedzwiedzka K."/>
            <person name="Martijn J."/>
            <person name="Lind A.E."/>
            <person name="van Eijk R."/>
            <person name="Schleper C."/>
            <person name="Guy L."/>
            <person name="Ettema T.J."/>
        </authorList>
    </citation>
    <scope>NUCLEOTIDE SEQUENCE</scope>
</reference>
<evidence type="ECO:0000313" key="1">
    <source>
        <dbReference type="EMBL" id="KKK55647.1"/>
    </source>
</evidence>
<dbReference type="AlphaFoldDB" id="A0A0F8WFM4"/>
<gene>
    <name evidence="1" type="ORF">LCGC14_3072460</name>
</gene>
<proteinExistence type="predicted"/>
<protein>
    <submittedName>
        <fullName evidence="1">Uncharacterized protein</fullName>
    </submittedName>
</protein>
<dbReference type="EMBL" id="LAZR01065389">
    <property type="protein sequence ID" value="KKK55647.1"/>
    <property type="molecule type" value="Genomic_DNA"/>
</dbReference>
<organism evidence="1">
    <name type="scientific">marine sediment metagenome</name>
    <dbReference type="NCBI Taxonomy" id="412755"/>
    <lineage>
        <taxon>unclassified sequences</taxon>
        <taxon>metagenomes</taxon>
        <taxon>ecological metagenomes</taxon>
    </lineage>
</organism>